<dbReference type="Gene3D" id="2.60.40.1120">
    <property type="entry name" value="Carboxypeptidase-like, regulatory domain"/>
    <property type="match status" value="1"/>
</dbReference>
<dbReference type="Pfam" id="PF13715">
    <property type="entry name" value="CarbopepD_reg_2"/>
    <property type="match status" value="1"/>
</dbReference>
<keyword evidence="1" id="KW-0812">Transmembrane</keyword>
<evidence type="ECO:0000256" key="1">
    <source>
        <dbReference type="PROSITE-ProRule" id="PRU01360"/>
    </source>
</evidence>
<evidence type="ECO:0000259" key="2">
    <source>
        <dbReference type="SMART" id="SM01360"/>
    </source>
</evidence>
<dbReference type="PANTHER" id="PTHR40094:SF1">
    <property type="entry name" value="UBIQUITIN DOMAIN-CONTAINING PROTEIN"/>
    <property type="match status" value="1"/>
</dbReference>
<comment type="similarity">
    <text evidence="1">Belongs to the TonB-dependent receptor family.</text>
</comment>
<dbReference type="InterPro" id="IPR023997">
    <property type="entry name" value="TonB-dep_OMP_SusC/RagA_CS"/>
</dbReference>
<dbReference type="Pfam" id="PF00207">
    <property type="entry name" value="A2M"/>
    <property type="match status" value="1"/>
</dbReference>
<dbReference type="InterPro" id="IPR039426">
    <property type="entry name" value="TonB-dep_rcpt-like"/>
</dbReference>
<dbReference type="SMART" id="SM01360">
    <property type="entry name" value="A2M"/>
    <property type="match status" value="1"/>
</dbReference>
<accession>A0A4U1GTX8</accession>
<dbReference type="Gene3D" id="1.50.10.20">
    <property type="match status" value="1"/>
</dbReference>
<dbReference type="SUPFAM" id="SSF49464">
    <property type="entry name" value="Carboxypeptidase regulatory domain-like"/>
    <property type="match status" value="1"/>
</dbReference>
<proteinExistence type="inferred from homology"/>
<dbReference type="Proteomes" id="UP000309594">
    <property type="component" value="Unassembled WGS sequence"/>
</dbReference>
<dbReference type="PANTHER" id="PTHR40094">
    <property type="entry name" value="ALPHA-2-MACROGLOBULIN HOMOLOG"/>
    <property type="match status" value="1"/>
</dbReference>
<dbReference type="Pfam" id="PF07715">
    <property type="entry name" value="Plug"/>
    <property type="match status" value="1"/>
</dbReference>
<protein>
    <recommendedName>
        <fullName evidence="2">Alpha-2-macroglobulin domain-containing protein</fullName>
    </recommendedName>
</protein>
<dbReference type="InterPro" id="IPR008930">
    <property type="entry name" value="Terpenoid_cyclase/PrenylTrfase"/>
</dbReference>
<comment type="subcellular location">
    <subcellularLocation>
        <location evidence="1">Cell outer membrane</location>
        <topology evidence="1">Multi-pass membrane protein</topology>
    </subcellularLocation>
</comment>
<dbReference type="InterPro" id="IPR041246">
    <property type="entry name" value="Bact_MG10"/>
</dbReference>
<keyword evidence="1" id="KW-0472">Membrane</keyword>
<dbReference type="RefSeq" id="WP_136878904.1">
    <property type="nucleotide sequence ID" value="NZ_SWDX01000001.1"/>
</dbReference>
<dbReference type="InterPro" id="IPR012910">
    <property type="entry name" value="Plug_dom"/>
</dbReference>
<dbReference type="Gene3D" id="2.170.130.10">
    <property type="entry name" value="TonB-dependent receptor, plug domain"/>
    <property type="match status" value="1"/>
</dbReference>
<reference evidence="3 4" key="1">
    <citation type="submission" date="2019-04" db="EMBL/GenBank/DDBJ databases">
        <title>Pedobacter sp. RP-1-16 sp. nov., isolated from Arctic soil.</title>
        <authorList>
            <person name="Dahal R.H."/>
            <person name="Kim D.-U."/>
        </authorList>
    </citation>
    <scope>NUCLEOTIDE SEQUENCE [LARGE SCALE GENOMIC DNA]</scope>
    <source>
        <strain evidence="3 4">RP-1-16</strain>
    </source>
</reference>
<dbReference type="InterPro" id="IPR051802">
    <property type="entry name" value="YfhM-like"/>
</dbReference>
<dbReference type="Gene3D" id="2.20.130.20">
    <property type="match status" value="1"/>
</dbReference>
<name>A0A4U1GTX8_9SPHI</name>
<dbReference type="SUPFAM" id="SSF56935">
    <property type="entry name" value="Porins"/>
    <property type="match status" value="1"/>
</dbReference>
<keyword evidence="1" id="KW-0998">Cell outer membrane</keyword>
<dbReference type="PROSITE" id="PS52016">
    <property type="entry name" value="TONB_DEPENDENT_REC_3"/>
    <property type="match status" value="1"/>
</dbReference>
<dbReference type="Pfam" id="PF17973">
    <property type="entry name" value="bMG10"/>
    <property type="match status" value="1"/>
</dbReference>
<dbReference type="EMBL" id="SWDX01000001">
    <property type="protein sequence ID" value="TKC65392.1"/>
    <property type="molecule type" value="Genomic_DNA"/>
</dbReference>
<evidence type="ECO:0000313" key="4">
    <source>
        <dbReference type="Proteomes" id="UP000309594"/>
    </source>
</evidence>
<dbReference type="InterPro" id="IPR037066">
    <property type="entry name" value="Plug_dom_sf"/>
</dbReference>
<dbReference type="InterPro" id="IPR001599">
    <property type="entry name" value="Macroglobln_a2"/>
</dbReference>
<organism evidence="3 4">
    <name type="scientific">Pedobacter hiemivivus</name>
    <dbReference type="NCBI Taxonomy" id="2530454"/>
    <lineage>
        <taxon>Bacteria</taxon>
        <taxon>Pseudomonadati</taxon>
        <taxon>Bacteroidota</taxon>
        <taxon>Sphingobacteriia</taxon>
        <taxon>Sphingobacteriales</taxon>
        <taxon>Sphingobacteriaceae</taxon>
        <taxon>Pedobacter</taxon>
    </lineage>
</organism>
<gene>
    <name evidence="3" type="ORF">FBD94_02235</name>
</gene>
<keyword evidence="1" id="KW-0813">Transport</keyword>
<feature type="domain" description="Alpha-2-macroglobulin" evidence="2">
    <location>
        <begin position="1327"/>
        <end position="1417"/>
    </location>
</feature>
<dbReference type="GO" id="GO:0009279">
    <property type="term" value="C:cell outer membrane"/>
    <property type="evidence" value="ECO:0007669"/>
    <property type="project" value="UniProtKB-SubCell"/>
</dbReference>
<dbReference type="InterPro" id="IPR008969">
    <property type="entry name" value="CarboxyPept-like_regulatory"/>
</dbReference>
<dbReference type="GO" id="GO:0004866">
    <property type="term" value="F:endopeptidase inhibitor activity"/>
    <property type="evidence" value="ECO:0007669"/>
    <property type="project" value="InterPro"/>
</dbReference>
<dbReference type="NCBIfam" id="TIGR04057">
    <property type="entry name" value="SusC_RagA_signa"/>
    <property type="match status" value="1"/>
</dbReference>
<keyword evidence="1" id="KW-1134">Transmembrane beta strand</keyword>
<evidence type="ECO:0000313" key="3">
    <source>
        <dbReference type="EMBL" id="TKC65392.1"/>
    </source>
</evidence>
<dbReference type="SUPFAM" id="SSF48239">
    <property type="entry name" value="Terpenoid cyclases/Protein prenyltransferases"/>
    <property type="match status" value="1"/>
</dbReference>
<comment type="caution">
    <text evidence="3">The sequence shown here is derived from an EMBL/GenBank/DDBJ whole genome shotgun (WGS) entry which is preliminary data.</text>
</comment>
<sequence>MKHLLRSTFLIICATTSLFAQKKLTNSRTAGAYTYIYKLTDKEAFSLASVTNQALNDGFLHTLVDSFYNVKNSNYLKKLPYGNYVQVNPVKNELLYKLMPENNVNLQFINNRKDFQFVITDLKGNVIKDAQVKVGKRKTIKYNDKAGLYISKAEKLPVITVRHDGISNYFTYKEEGNYKPRISPQKQAKDKRLYNAVNGIHGTVELKKPKYTGYMVFNKPMYKPLDTVKFKAYLVTAKGIALKDKPLRVELYKEWEGPGTVLTTLNPYREGGYEYSFVLADSLQLKLDRNYKIVLKEETKEGWIEVFQSNFRYEDYELKSVNFSVRSDKNEYGPGNPVTVFLKAVDENDLAVPDGRVEVAVLTSYATNYYDDRVFLKDSLWKTNIVLDPVGETKMVLPDSIFPRADFNFSMSFSFLNSNNEHRTARKDLKYTINSSDVKFDLRNDSLHLDYLVQGKSTPQKATVYLWYPYTDVRDSIQVNLPGAIKMDYRVTEYRLKTANGFNDNINLQSLNAGIGTNASQGKDSVRVFVNNPHKIPFWYTIFSEDKILLKGFTTHLDTIIRHSGAKAAHIKLNYLWGGRELSTETSTFYNPNGLNVKLLSPDLVYPGQTVNMQVKVTDFNDRPVAATDVTAYAYTSKFKNGYRVALPSFGKVFHARKLNSQFIGTELSLTGQMRLTWDKWRKELNLDTIEYYKFSQTKDLYAIAEEGVDSLMAVVAPFVVKNGAIEPVHIVFIDDVPVYFSQANQLKRYAFSVKPGKHNIRMRTASHVVSLNDYEFVKGKKTILSVAADEHNIKAGVTAVTKELTDGEATQISQYMIRIVDNFEGEKSTIATDSIPYLLNFSNSNPTPTDVYSSLLRGRNAEKACLLVGPFTQNYLHFRSGGLYETFAKEPGYTYTFLPGLLKQKSYETPNGLNRLLSSVNGAEDYKQYPVKKGEVDSIWSDYLDLRSSTMTLFGNRYYYGKNYGRLLMKVDSSVMKGMPYLKSIIICKYDEPDFLMVYPGNARDLISLESGVYRVTYLFKDNRYFVAKDVRVEARGINYYLWKGVKMMPEDKLSSQIDLQIKSVGIGKKGWNTSEVQQNILRLINDKYLDPAIFTGKMLGRVIDAATKAAIPGVSIRVKGSNYATTATRADGSFEIKVPERGKIIVVALGYESQEVPVKSGNVGDIILDENRSTLNEVVVVGYGVQKKQNMTGAISSVVGDASVYNFGSNDRVVLRDIRTKPGEKFSKEELMIAIRGIGQLGNFDEQKPLIIVDGIPYSGELSTVNASEIISIDILKDADATAIYGARAAGGVIIVKTKGGNTAVNAAGELVQQEQTMRTNFSDYAIWQPKLVTDEEGKASFTVKFPDDITNWTTRLIAMNGRKQSGIAETNIKSFKTLSANFVSPSFALAGDSIKVIGKLMNYSNADETVTRKFSYNGAEVLNSVVTFKNAKIDTLSIVAKGGGFKVHADHVNVNVVDSLKFEYTMKQDNGYFDGELRKIPLLQAGVKETKGYFNAFTRDTTVNYNFDATLGKVTLRAEASLFPTLLDEIDKLRSYEYLCNEQLASKLKALLLEKTVRKYLSEPFKEEKNIKEILKKLQNNKRPEGTWGWWQNSNEELWISLHVVEALLEAQKQGYPVVLDKDKLYHYLTSKMANEKYFDQIYGIRLLSLLNEKYYSNDWIMAMEKQRAELEEKNVRERKANSDVPKLAEQPLYEKLQLMQLKQKAGMPIDMKWLLGLKKETMFGNCYWGEEGRYFWDNSIQNTLLAYQILKTNGSYRDELDRITRYFLEQRKTGQWRNTFESSLILETILPELMNASGKKFQPASIVLNQTEQVNVFPFHKVIDPAELKLSKKGDAPVYFTAYQQFNNPKPEKVSKDFAVKTYFEQNGESVQKLKAGTLTTLKVNVDVRADADYVMIEIPIPAGCSYENKVQSFWGVETHREYFKHKTSIFCTKLKKGTYTFTVQLMPRYSGNYILNPAKAEMMYFPVFYGREGMKRVAIK</sequence>